<gene>
    <name evidence="3" type="ORF">K7432_003413</name>
</gene>
<feature type="compositionally biased region" description="Polar residues" evidence="1">
    <location>
        <begin position="182"/>
        <end position="191"/>
    </location>
</feature>
<feature type="compositionally biased region" description="Basic and acidic residues" evidence="1">
    <location>
        <begin position="295"/>
        <end position="307"/>
    </location>
</feature>
<reference evidence="3 4" key="1">
    <citation type="submission" date="2023-04" db="EMBL/GenBank/DDBJ databases">
        <title>Genome of Basidiobolus ranarum AG-B5.</title>
        <authorList>
            <person name="Stajich J.E."/>
            <person name="Carter-House D."/>
            <person name="Gryganskyi A."/>
        </authorList>
    </citation>
    <scope>NUCLEOTIDE SEQUENCE [LARGE SCALE GENOMIC DNA]</scope>
    <source>
        <strain evidence="3 4">AG-B5</strain>
    </source>
</reference>
<name>A0ABR2X029_9FUNG</name>
<evidence type="ECO:0000313" key="3">
    <source>
        <dbReference type="EMBL" id="KAK9767062.1"/>
    </source>
</evidence>
<feature type="region of interest" description="Disordered" evidence="1">
    <location>
        <begin position="177"/>
        <end position="208"/>
    </location>
</feature>
<feature type="domain" description="C2" evidence="2">
    <location>
        <begin position="6"/>
        <end position="122"/>
    </location>
</feature>
<dbReference type="Pfam" id="PF00168">
    <property type="entry name" value="C2"/>
    <property type="match status" value="1"/>
</dbReference>
<sequence>MSTQVPPLFMLMHKGKRKPKKHLGVLEIKPCQGRGLRVVQKIGKQDPYILVEYGVRNQRTKADKNGGQKPCWEDVFKFDVFEEDTVLRVQCLDQNLRDSSLIGQRTIDFSPVLQSYQWDGWFGLTSQGLPAGDIYFEFTFHPGNNAPKPPNLPKPAVHRITLTPKEILYQMKESEDALPPLENTSQNMESETVSEKEPPKEMSKLPDSEVPLGTIRSEIGNTQRSSHTPHTIKHENIQNFYANSNSSLYEKHPRHPRVSEMHSFVHRNSEPIILNSHFYSPPKSSVPIKSFPENSLDKPTKRIDDWSSPKPEAPRQNSPVPSVTDRRRSRLIGPRRANSTPELPRREMSTPSSSNLAFETTPSPLGQRQSFSYLPESPLFRGFPSPCESWGFTHMPSSPFPPLAPGVEYPASPPFMMSPHMYSEPGYFDERYLPHGVESPTNCR</sequence>
<evidence type="ECO:0000256" key="1">
    <source>
        <dbReference type="SAM" id="MobiDB-lite"/>
    </source>
</evidence>
<dbReference type="EMBL" id="JASJQH010000104">
    <property type="protein sequence ID" value="KAK9767062.1"/>
    <property type="molecule type" value="Genomic_DNA"/>
</dbReference>
<evidence type="ECO:0000259" key="2">
    <source>
        <dbReference type="PROSITE" id="PS50004"/>
    </source>
</evidence>
<evidence type="ECO:0000313" key="4">
    <source>
        <dbReference type="Proteomes" id="UP001479436"/>
    </source>
</evidence>
<feature type="compositionally biased region" description="Basic and acidic residues" evidence="1">
    <location>
        <begin position="193"/>
        <end position="207"/>
    </location>
</feature>
<dbReference type="PANTHER" id="PTHR47052:SF3">
    <property type="entry name" value="INGRESSION PROTEIN 1"/>
    <property type="match status" value="1"/>
</dbReference>
<dbReference type="Proteomes" id="UP001479436">
    <property type="component" value="Unassembled WGS sequence"/>
</dbReference>
<dbReference type="SUPFAM" id="SSF49562">
    <property type="entry name" value="C2 domain (Calcium/lipid-binding domain, CaLB)"/>
    <property type="match status" value="1"/>
</dbReference>
<comment type="caution">
    <text evidence="3">The sequence shown here is derived from an EMBL/GenBank/DDBJ whole genome shotgun (WGS) entry which is preliminary data.</text>
</comment>
<feature type="compositionally biased region" description="Polar residues" evidence="1">
    <location>
        <begin position="349"/>
        <end position="367"/>
    </location>
</feature>
<dbReference type="InterPro" id="IPR052981">
    <property type="entry name" value="Ingression_C2_domain"/>
</dbReference>
<accession>A0ABR2X029</accession>
<dbReference type="InterPro" id="IPR000008">
    <property type="entry name" value="C2_dom"/>
</dbReference>
<dbReference type="Gene3D" id="2.60.40.150">
    <property type="entry name" value="C2 domain"/>
    <property type="match status" value="1"/>
</dbReference>
<feature type="region of interest" description="Disordered" evidence="1">
    <location>
        <begin position="283"/>
        <end position="367"/>
    </location>
</feature>
<dbReference type="SMART" id="SM00239">
    <property type="entry name" value="C2"/>
    <property type="match status" value="1"/>
</dbReference>
<organism evidence="3 4">
    <name type="scientific">Basidiobolus ranarum</name>
    <dbReference type="NCBI Taxonomy" id="34480"/>
    <lineage>
        <taxon>Eukaryota</taxon>
        <taxon>Fungi</taxon>
        <taxon>Fungi incertae sedis</taxon>
        <taxon>Zoopagomycota</taxon>
        <taxon>Entomophthoromycotina</taxon>
        <taxon>Basidiobolomycetes</taxon>
        <taxon>Basidiobolales</taxon>
        <taxon>Basidiobolaceae</taxon>
        <taxon>Basidiobolus</taxon>
    </lineage>
</organism>
<dbReference type="InterPro" id="IPR035892">
    <property type="entry name" value="C2_domain_sf"/>
</dbReference>
<keyword evidence="4" id="KW-1185">Reference proteome</keyword>
<protein>
    <recommendedName>
        <fullName evidence="2">C2 domain-containing protein</fullName>
    </recommendedName>
</protein>
<dbReference type="PROSITE" id="PS50004">
    <property type="entry name" value="C2"/>
    <property type="match status" value="1"/>
</dbReference>
<proteinExistence type="predicted"/>
<dbReference type="PANTHER" id="PTHR47052">
    <property type="entry name" value="CONSERVED SERINE PROLINE-RICH PROTEIN (AFU_ORTHOLOGUE AFUA_2G01790)"/>
    <property type="match status" value="1"/>
</dbReference>